<name>A0A967F1Z7_9PROT</name>
<dbReference type="Pfam" id="PF20099">
    <property type="entry name" value="DUF6489"/>
    <property type="match status" value="1"/>
</dbReference>
<evidence type="ECO:0000313" key="2">
    <source>
        <dbReference type="Proteomes" id="UP000761264"/>
    </source>
</evidence>
<comment type="caution">
    <text evidence="1">The sequence shown here is derived from an EMBL/GenBank/DDBJ whole genome shotgun (WGS) entry which is preliminary data.</text>
</comment>
<organism evidence="1 2">
    <name type="scientific">Pelagibius litoralis</name>
    <dbReference type="NCBI Taxonomy" id="374515"/>
    <lineage>
        <taxon>Bacteria</taxon>
        <taxon>Pseudomonadati</taxon>
        <taxon>Pseudomonadota</taxon>
        <taxon>Alphaproteobacteria</taxon>
        <taxon>Rhodospirillales</taxon>
        <taxon>Rhodovibrionaceae</taxon>
        <taxon>Pelagibius</taxon>
    </lineage>
</organism>
<protein>
    <recommendedName>
        <fullName evidence="3">Ribosomal protein S1</fullName>
    </recommendedName>
</protein>
<dbReference type="RefSeq" id="WP_167229664.1">
    <property type="nucleotide sequence ID" value="NZ_JAAQPH010000025.1"/>
</dbReference>
<evidence type="ECO:0008006" key="3">
    <source>
        <dbReference type="Google" id="ProtNLM"/>
    </source>
</evidence>
<sequence length="84" mass="9503">MKIHLDIDCTPEEARAFLGLPDVTPMQKAVMEEMQKRMMASLSAMEPEQLFKTWLPAGIQGWEQMQKAFWSQMTKTAGDKAKGA</sequence>
<dbReference type="EMBL" id="JAAQPH010000025">
    <property type="protein sequence ID" value="NIA71696.1"/>
    <property type="molecule type" value="Genomic_DNA"/>
</dbReference>
<dbReference type="Proteomes" id="UP000761264">
    <property type="component" value="Unassembled WGS sequence"/>
</dbReference>
<keyword evidence="2" id="KW-1185">Reference proteome</keyword>
<evidence type="ECO:0000313" key="1">
    <source>
        <dbReference type="EMBL" id="NIA71696.1"/>
    </source>
</evidence>
<gene>
    <name evidence="1" type="ORF">HBA54_24180</name>
</gene>
<accession>A0A967F1Z7</accession>
<dbReference type="AlphaFoldDB" id="A0A967F1Z7"/>
<proteinExistence type="predicted"/>
<dbReference type="InterPro" id="IPR045502">
    <property type="entry name" value="DUF6489"/>
</dbReference>
<reference evidence="1" key="1">
    <citation type="submission" date="2020-03" db="EMBL/GenBank/DDBJ databases">
        <title>Genome of Pelagibius litoralis DSM 21314T.</title>
        <authorList>
            <person name="Wang G."/>
        </authorList>
    </citation>
    <scope>NUCLEOTIDE SEQUENCE</scope>
    <source>
        <strain evidence="1">DSM 21314</strain>
    </source>
</reference>